<sequence length="964" mass="101943">MNHVTAQDLAALQSQTERIRNICILAHVDHGKTTLSDHLIGSNGLIHPRMVGELRYLDSRDDEQARGITMKSSSIGLLHIPGAAGLPGSAPASPTPQDKLEKGYLINLIDSPGHVDFCSEVSAAARLSDGALVVVDAVEGVCIQTHAVLRQAWHEQVRLCLVINKVDRLVLEVGASPAEAYERMRGIVAHVNMILSAFRSEQLISDADAVLATEDARAAQPQDAGGAEEVAGDEEGEEPVFAPEKGNVAFASAADGWAFRVGQFAALYAAKMGANPKALARTMWGDYAYQAKARRIVRIRPEQQGKAKPLFVQLALDPLWRAYEACAPGADARSVLERIVKGLALEQVPAKALVHPEARTALRAVLRAWLPLSEAVLGMAVDQLPSPRQAAPQRLPRLLPLSEAHAPDAQLPADIQEGVDAARAAVLSCAATPPAPAVVYVAKMLAVPASSLPRGAAWDPNPGTDPADEVFLAFGRVFAGMLRDGDCVHVLSAAYDPAVPALHRQEAQVRGLYMMMGRGLEALTEVPAGCVVAIGGLGAAILKSATLASSPACRPLAPMLFQAAPIVRVAIEPADPSQMAALATGLRLLNRADPFVEVTVQESGEHVVGAAGEVHLETILKDLRERFARCELAVSPPLVAFRESVADNADMPEAAMPRPAGIVEAATANGALVLRALTEQEAVRMVPIRVGTPEAAALLGFCGRPPPSGGAAPVIANGGRSGKQYAQGGNECHPEEGAAVQQLQHSVEAGIVAGFQLATAAGPLCDEPLWGVALEVEARLRCGADGALPPLAEEVYGPMSGQVTSVVRQAARRAVSAAGPRLVEAMLLCEVAAAAEALSGVYAVLGRRRARIVREELREGSGHFSVHAFLPMQASFGLADELRRRCSGAAPQSDRNLHVTMQVDPFFVPTTEEEREEFGEAGQGAGAPNLARTLVDEVRRRKGLLLDRKVVESATKQRTRARKV</sequence>
<evidence type="ECO:0000313" key="6">
    <source>
        <dbReference type="Proteomes" id="UP001445335"/>
    </source>
</evidence>
<dbReference type="InterPro" id="IPR014721">
    <property type="entry name" value="Ribsml_uS5_D2-typ_fold_subgr"/>
</dbReference>
<dbReference type="Gene3D" id="3.30.70.240">
    <property type="match status" value="1"/>
</dbReference>
<dbReference type="GO" id="GO:0003924">
    <property type="term" value="F:GTPase activity"/>
    <property type="evidence" value="ECO:0007669"/>
    <property type="project" value="InterPro"/>
</dbReference>
<dbReference type="SUPFAM" id="SSF50447">
    <property type="entry name" value="Translation proteins"/>
    <property type="match status" value="1"/>
</dbReference>
<dbReference type="SUPFAM" id="SSF54980">
    <property type="entry name" value="EF-G C-terminal domain-like"/>
    <property type="match status" value="2"/>
</dbReference>
<protein>
    <recommendedName>
        <fullName evidence="4">Tr-type G domain-containing protein</fullName>
    </recommendedName>
</protein>
<reference evidence="5 6" key="1">
    <citation type="journal article" date="2024" name="Nat. Commun.">
        <title>Phylogenomics reveals the evolutionary origins of lichenization in chlorophyte algae.</title>
        <authorList>
            <person name="Puginier C."/>
            <person name="Libourel C."/>
            <person name="Otte J."/>
            <person name="Skaloud P."/>
            <person name="Haon M."/>
            <person name="Grisel S."/>
            <person name="Petersen M."/>
            <person name="Berrin J.G."/>
            <person name="Delaux P.M."/>
            <person name="Dal Grande F."/>
            <person name="Keller J."/>
        </authorList>
    </citation>
    <scope>NUCLEOTIDE SEQUENCE [LARGE SCALE GENOMIC DNA]</scope>
    <source>
        <strain evidence="5 6">SAG 245.80</strain>
    </source>
</reference>
<proteinExistence type="predicted"/>
<dbReference type="GO" id="GO:0042256">
    <property type="term" value="P:cytosolic ribosome assembly"/>
    <property type="evidence" value="ECO:0007669"/>
    <property type="project" value="TreeGrafter"/>
</dbReference>
<dbReference type="Pfam" id="PF14492">
    <property type="entry name" value="EFG_III"/>
    <property type="match status" value="1"/>
</dbReference>
<dbReference type="Gene3D" id="3.40.50.300">
    <property type="entry name" value="P-loop containing nucleotide triphosphate hydrolases"/>
    <property type="match status" value="1"/>
</dbReference>
<dbReference type="InterPro" id="IPR027417">
    <property type="entry name" value="P-loop_NTPase"/>
</dbReference>
<dbReference type="CDD" id="cd01885">
    <property type="entry name" value="EF2"/>
    <property type="match status" value="1"/>
</dbReference>
<dbReference type="CDD" id="cd16268">
    <property type="entry name" value="EF2_II"/>
    <property type="match status" value="1"/>
</dbReference>
<feature type="region of interest" description="Disordered" evidence="3">
    <location>
        <begin position="215"/>
        <end position="238"/>
    </location>
</feature>
<dbReference type="Gene3D" id="3.30.230.10">
    <property type="match status" value="1"/>
</dbReference>
<evidence type="ECO:0000256" key="2">
    <source>
        <dbReference type="ARBA" id="ARBA00023134"/>
    </source>
</evidence>
<dbReference type="InterPro" id="IPR004161">
    <property type="entry name" value="EFTu-like_2"/>
</dbReference>
<dbReference type="Pfam" id="PF00679">
    <property type="entry name" value="EFG_C"/>
    <property type="match status" value="1"/>
</dbReference>
<dbReference type="InterPro" id="IPR035647">
    <property type="entry name" value="EFG_III/V"/>
</dbReference>
<name>A0AAW1RBI6_9CHLO</name>
<evidence type="ECO:0000256" key="3">
    <source>
        <dbReference type="SAM" id="MobiDB-lite"/>
    </source>
</evidence>
<dbReference type="GO" id="GO:1990904">
    <property type="term" value="C:ribonucleoprotein complex"/>
    <property type="evidence" value="ECO:0007669"/>
    <property type="project" value="TreeGrafter"/>
</dbReference>
<dbReference type="FunFam" id="3.30.70.870:FF:000002">
    <property type="entry name" value="Translation elongation factor 2"/>
    <property type="match status" value="1"/>
</dbReference>
<dbReference type="InterPro" id="IPR000795">
    <property type="entry name" value="T_Tr_GTP-bd_dom"/>
</dbReference>
<organism evidence="5 6">
    <name type="scientific">Elliptochloris bilobata</name>
    <dbReference type="NCBI Taxonomy" id="381761"/>
    <lineage>
        <taxon>Eukaryota</taxon>
        <taxon>Viridiplantae</taxon>
        <taxon>Chlorophyta</taxon>
        <taxon>core chlorophytes</taxon>
        <taxon>Trebouxiophyceae</taxon>
        <taxon>Trebouxiophyceae incertae sedis</taxon>
        <taxon>Elliptochloris clade</taxon>
        <taxon>Elliptochloris</taxon>
    </lineage>
</organism>
<dbReference type="CDD" id="cd16261">
    <property type="entry name" value="EF2_snRNP_III"/>
    <property type="match status" value="1"/>
</dbReference>
<dbReference type="InterPro" id="IPR041095">
    <property type="entry name" value="EFG_II"/>
</dbReference>
<evidence type="ECO:0000259" key="4">
    <source>
        <dbReference type="PROSITE" id="PS51722"/>
    </source>
</evidence>
<dbReference type="FunFam" id="3.40.50.300:FF:000746">
    <property type="entry name" value="Ribosome assembly protein 1"/>
    <property type="match status" value="1"/>
</dbReference>
<dbReference type="PANTHER" id="PTHR42908:SF3">
    <property type="entry name" value="ELONGATION FACTOR-LIKE GTPASE 1"/>
    <property type="match status" value="1"/>
</dbReference>
<dbReference type="InterPro" id="IPR020568">
    <property type="entry name" value="Ribosomal_Su5_D2-typ_SF"/>
</dbReference>
<dbReference type="InterPro" id="IPR009000">
    <property type="entry name" value="Transl_B-barrel_sf"/>
</dbReference>
<evidence type="ECO:0000313" key="5">
    <source>
        <dbReference type="EMBL" id="KAK9830922.1"/>
    </source>
</evidence>
<feature type="domain" description="Tr-type G" evidence="4">
    <location>
        <begin position="17"/>
        <end position="277"/>
    </location>
</feature>
<dbReference type="SUPFAM" id="SSF52540">
    <property type="entry name" value="P-loop containing nucleoside triphosphate hydrolases"/>
    <property type="match status" value="1"/>
</dbReference>
<keyword evidence="2" id="KW-0342">GTP-binding</keyword>
<dbReference type="PANTHER" id="PTHR42908">
    <property type="entry name" value="TRANSLATION ELONGATION FACTOR-RELATED"/>
    <property type="match status" value="1"/>
</dbReference>
<dbReference type="SUPFAM" id="SSF54211">
    <property type="entry name" value="Ribosomal protein S5 domain 2-like"/>
    <property type="match status" value="1"/>
</dbReference>
<accession>A0AAW1RBI6</accession>
<dbReference type="NCBIfam" id="TIGR00231">
    <property type="entry name" value="small_GTP"/>
    <property type="match status" value="1"/>
</dbReference>
<dbReference type="PRINTS" id="PR00315">
    <property type="entry name" value="ELONGATNFCT"/>
</dbReference>
<dbReference type="InterPro" id="IPR000640">
    <property type="entry name" value="EFG_V-like"/>
</dbReference>
<dbReference type="Pfam" id="PF03144">
    <property type="entry name" value="GTP_EFTU_D2"/>
    <property type="match status" value="1"/>
</dbReference>
<gene>
    <name evidence="5" type="ORF">WJX81_005694</name>
</gene>
<dbReference type="GO" id="GO:0005525">
    <property type="term" value="F:GTP binding"/>
    <property type="evidence" value="ECO:0007669"/>
    <property type="project" value="UniProtKB-KW"/>
</dbReference>
<dbReference type="PROSITE" id="PS51722">
    <property type="entry name" value="G_TR_2"/>
    <property type="match status" value="1"/>
</dbReference>
<keyword evidence="6" id="KW-1185">Reference proteome</keyword>
<dbReference type="InterPro" id="IPR005225">
    <property type="entry name" value="Small_GTP-bd"/>
</dbReference>
<dbReference type="EMBL" id="JALJOU010000049">
    <property type="protein sequence ID" value="KAK9830922.1"/>
    <property type="molecule type" value="Genomic_DNA"/>
</dbReference>
<dbReference type="Gene3D" id="3.30.70.870">
    <property type="entry name" value="Elongation Factor G (Translational Gtpase), domain 3"/>
    <property type="match status" value="1"/>
</dbReference>
<dbReference type="Proteomes" id="UP001445335">
    <property type="component" value="Unassembled WGS sequence"/>
</dbReference>
<evidence type="ECO:0000256" key="1">
    <source>
        <dbReference type="ARBA" id="ARBA00022741"/>
    </source>
</evidence>
<dbReference type="SMART" id="SM00838">
    <property type="entry name" value="EFG_C"/>
    <property type="match status" value="1"/>
</dbReference>
<dbReference type="AlphaFoldDB" id="A0AAW1RBI6"/>
<comment type="caution">
    <text evidence="5">The sequence shown here is derived from an EMBL/GenBank/DDBJ whole genome shotgun (WGS) entry which is preliminary data.</text>
</comment>
<dbReference type="GO" id="GO:0005829">
    <property type="term" value="C:cytosol"/>
    <property type="evidence" value="ECO:0007669"/>
    <property type="project" value="TreeGrafter"/>
</dbReference>
<keyword evidence="1" id="KW-0547">Nucleotide-binding</keyword>
<dbReference type="Pfam" id="PF00009">
    <property type="entry name" value="GTP_EFTU"/>
    <property type="match status" value="1"/>
</dbReference>
<dbReference type="GO" id="GO:0043022">
    <property type="term" value="F:ribosome binding"/>
    <property type="evidence" value="ECO:0007669"/>
    <property type="project" value="TreeGrafter"/>
</dbReference>
<dbReference type="Gene3D" id="2.40.30.10">
    <property type="entry name" value="Translation factors"/>
    <property type="match status" value="1"/>
</dbReference>